<feature type="domain" description="HTH crp-type" evidence="6">
    <location>
        <begin position="148"/>
        <end position="213"/>
    </location>
</feature>
<evidence type="ECO:0000259" key="6">
    <source>
        <dbReference type="PROSITE" id="PS51063"/>
    </source>
</evidence>
<evidence type="ECO:0000313" key="7">
    <source>
        <dbReference type="EMBL" id="CQR55893.1"/>
    </source>
</evidence>
<dbReference type="GO" id="GO:0003677">
    <property type="term" value="F:DNA binding"/>
    <property type="evidence" value="ECO:0007669"/>
    <property type="project" value="UniProtKB-KW"/>
</dbReference>
<dbReference type="HOGENOM" id="CLU_075053_7_1_9"/>
<dbReference type="SMART" id="SM00419">
    <property type="entry name" value="HTH_CRP"/>
    <property type="match status" value="1"/>
</dbReference>
<dbReference type="EMBL" id="LN831776">
    <property type="protein sequence ID" value="CQR55893.1"/>
    <property type="molecule type" value="Genomic_DNA"/>
</dbReference>
<evidence type="ECO:0000313" key="8">
    <source>
        <dbReference type="Proteomes" id="UP000033163"/>
    </source>
</evidence>
<protein>
    <submittedName>
        <fullName evidence="7">Transcriptional regulator</fullName>
    </submittedName>
</protein>
<evidence type="ECO:0000256" key="2">
    <source>
        <dbReference type="ARBA" id="ARBA00023125"/>
    </source>
</evidence>
<keyword evidence="2" id="KW-0238">DNA-binding</keyword>
<dbReference type="InterPro" id="IPR036390">
    <property type="entry name" value="WH_DNA-bd_sf"/>
</dbReference>
<evidence type="ECO:0000256" key="3">
    <source>
        <dbReference type="ARBA" id="ARBA00023159"/>
    </source>
</evidence>
<dbReference type="AlphaFoldDB" id="A0A0E3WHU4"/>
<dbReference type="Gene3D" id="2.60.120.10">
    <property type="entry name" value="Jelly Rolls"/>
    <property type="match status" value="1"/>
</dbReference>
<dbReference type="Proteomes" id="UP000033163">
    <property type="component" value="Chromosome I"/>
</dbReference>
<dbReference type="InterPro" id="IPR018490">
    <property type="entry name" value="cNMP-bd_dom_sf"/>
</dbReference>
<dbReference type="PANTHER" id="PTHR24567">
    <property type="entry name" value="CRP FAMILY TRANSCRIPTIONAL REGULATORY PROTEIN"/>
    <property type="match status" value="1"/>
</dbReference>
<evidence type="ECO:0000256" key="4">
    <source>
        <dbReference type="ARBA" id="ARBA00023163"/>
    </source>
</evidence>
<dbReference type="PANTHER" id="PTHR24567:SF74">
    <property type="entry name" value="HTH-TYPE TRANSCRIPTIONAL REGULATOR ARCR"/>
    <property type="match status" value="1"/>
</dbReference>
<dbReference type="InterPro" id="IPR036388">
    <property type="entry name" value="WH-like_DNA-bd_sf"/>
</dbReference>
<dbReference type="CDD" id="cd00038">
    <property type="entry name" value="CAP_ED"/>
    <property type="match status" value="1"/>
</dbReference>
<gene>
    <name evidence="7" type="ORF">PRIO_3490</name>
</gene>
<dbReference type="PROSITE" id="PS51063">
    <property type="entry name" value="HTH_CRP_2"/>
    <property type="match status" value="1"/>
</dbReference>
<dbReference type="GO" id="GO:0005829">
    <property type="term" value="C:cytosol"/>
    <property type="evidence" value="ECO:0007669"/>
    <property type="project" value="TreeGrafter"/>
</dbReference>
<dbReference type="STRING" id="483937.AMQ84_01900"/>
<dbReference type="InterPro" id="IPR000595">
    <property type="entry name" value="cNMP-bd_dom"/>
</dbReference>
<dbReference type="SUPFAM" id="SSF46785">
    <property type="entry name" value="Winged helix' DNA-binding domain"/>
    <property type="match status" value="1"/>
</dbReference>
<reference evidence="8" key="1">
    <citation type="submission" date="2015-03" db="EMBL/GenBank/DDBJ databases">
        <authorList>
            <person name="Wibberg D."/>
        </authorList>
    </citation>
    <scope>NUCLEOTIDE SEQUENCE [LARGE SCALE GENOMIC DNA]</scope>
</reference>
<keyword evidence="1" id="KW-0805">Transcription regulation</keyword>
<name>A0A0E3WHU4_9BACL</name>
<dbReference type="SUPFAM" id="SSF51206">
    <property type="entry name" value="cAMP-binding domain-like"/>
    <property type="match status" value="1"/>
</dbReference>
<keyword evidence="4" id="KW-0804">Transcription</keyword>
<dbReference type="InterPro" id="IPR014710">
    <property type="entry name" value="RmlC-like_jellyroll"/>
</dbReference>
<organism evidence="7 8">
    <name type="scientific">Paenibacillus riograndensis SBR5</name>
    <dbReference type="NCBI Taxonomy" id="1073571"/>
    <lineage>
        <taxon>Bacteria</taxon>
        <taxon>Bacillati</taxon>
        <taxon>Bacillota</taxon>
        <taxon>Bacilli</taxon>
        <taxon>Bacillales</taxon>
        <taxon>Paenibacillaceae</taxon>
        <taxon>Paenibacillus</taxon>
        <taxon>Paenibacillus sonchi group</taxon>
    </lineage>
</organism>
<dbReference type="InterPro" id="IPR012318">
    <property type="entry name" value="HTH_CRP"/>
</dbReference>
<dbReference type="GO" id="GO:0003700">
    <property type="term" value="F:DNA-binding transcription factor activity"/>
    <property type="evidence" value="ECO:0007669"/>
    <property type="project" value="TreeGrafter"/>
</dbReference>
<dbReference type="RefSeq" id="WP_020430094.1">
    <property type="nucleotide sequence ID" value="NZ_AGBD01000989.1"/>
</dbReference>
<proteinExistence type="predicted"/>
<feature type="domain" description="Cyclic nucleotide-binding" evidence="5">
    <location>
        <begin position="40"/>
        <end position="134"/>
    </location>
</feature>
<dbReference type="PATRIC" id="fig|1073571.4.peg.3731"/>
<keyword evidence="3" id="KW-0010">Activator</keyword>
<dbReference type="Pfam" id="PF00027">
    <property type="entry name" value="cNMP_binding"/>
    <property type="match status" value="1"/>
</dbReference>
<dbReference type="InterPro" id="IPR050397">
    <property type="entry name" value="Env_Response_Regulators"/>
</dbReference>
<dbReference type="KEGG" id="pri:PRIO_3490"/>
<evidence type="ECO:0000256" key="1">
    <source>
        <dbReference type="ARBA" id="ARBA00023015"/>
    </source>
</evidence>
<accession>A0A0E3WHU4</accession>
<dbReference type="Gene3D" id="1.10.10.10">
    <property type="entry name" value="Winged helix-like DNA-binding domain superfamily/Winged helix DNA-binding domain"/>
    <property type="match status" value="1"/>
</dbReference>
<sequence>MYPTIKNKASVTFPCLTSIPDSYWMQCEIRTVSPSTSLSIREGHIFQHAVFVLCGTVRIFKGNEQGREITLYRVQDGQNCVLMMASILGDTPYEASVEVEAETELLLVPIPLFKKWIEICQPLKQFIFGQMVERITSVMTLLDNVAFRPINYRIAQFLLGRTDENHATLRITHEQAAIELGTAREVVSRALKVLTDNRLISQGRGYIEVLDRDRLIQVLQDEVL</sequence>
<evidence type="ECO:0000259" key="5">
    <source>
        <dbReference type="PROSITE" id="PS50042"/>
    </source>
</evidence>
<dbReference type="Pfam" id="PF13545">
    <property type="entry name" value="HTH_Crp_2"/>
    <property type="match status" value="1"/>
</dbReference>
<dbReference type="PROSITE" id="PS50042">
    <property type="entry name" value="CNMP_BINDING_3"/>
    <property type="match status" value="1"/>
</dbReference>